<sequence length="119" mass="13835">MNTNTILSTHWQLAPTEKQAVQGIDDIHQCIANILNTLKGTDVLRPEFGSDHFRYIDYPEDIALPNMVREITLALQTWELRIEVDHIAIDGQAPHFELLIYWSLVDDVYRELYQTQVVQ</sequence>
<dbReference type="RefSeq" id="WP_005708249.1">
    <property type="nucleotide sequence ID" value="NZ_AJMU01000032.1"/>
</dbReference>
<proteinExistence type="predicted"/>
<evidence type="ECO:0000313" key="2">
    <source>
        <dbReference type="EMBL" id="EIG26756.1"/>
    </source>
</evidence>
<feature type="domain" description="IraD/Gp25-like" evidence="1">
    <location>
        <begin position="23"/>
        <end position="91"/>
    </location>
</feature>
<reference evidence="2 3" key="1">
    <citation type="submission" date="2012-04" db="EMBL/GenBank/DDBJ databases">
        <authorList>
            <person name="Harkins D.M."/>
            <person name="Madupu R."/>
            <person name="Durkin A.S."/>
            <person name="Torralba M."/>
            <person name="Methe B."/>
            <person name="Sutton G.G."/>
            <person name="Nelson K.E."/>
        </authorList>
    </citation>
    <scope>NUCLEOTIDE SEQUENCE [LARGE SCALE GENOMIC DNA]</scope>
    <source>
        <strain evidence="2 3">HK411</strain>
    </source>
</reference>
<dbReference type="Pfam" id="PF04965">
    <property type="entry name" value="GPW_gp25"/>
    <property type="match status" value="1"/>
</dbReference>
<organism evidence="2 3">
    <name type="scientific">Haemophilus paraphrohaemolyticus HK411</name>
    <dbReference type="NCBI Taxonomy" id="1095743"/>
    <lineage>
        <taxon>Bacteria</taxon>
        <taxon>Pseudomonadati</taxon>
        <taxon>Pseudomonadota</taxon>
        <taxon>Gammaproteobacteria</taxon>
        <taxon>Pasteurellales</taxon>
        <taxon>Pasteurellaceae</taxon>
        <taxon>Haemophilus</taxon>
    </lineage>
</organism>
<evidence type="ECO:0000259" key="1">
    <source>
        <dbReference type="Pfam" id="PF04965"/>
    </source>
</evidence>
<dbReference type="Gene3D" id="3.10.450.40">
    <property type="match status" value="1"/>
</dbReference>
<dbReference type="EMBL" id="AJMU01000032">
    <property type="protein sequence ID" value="EIG26756.1"/>
    <property type="molecule type" value="Genomic_DNA"/>
</dbReference>
<name>I2NLP5_9PAST</name>
<comment type="caution">
    <text evidence="2">The sequence shown here is derived from an EMBL/GenBank/DDBJ whole genome shotgun (WGS) entry which is preliminary data.</text>
</comment>
<dbReference type="Proteomes" id="UP000003345">
    <property type="component" value="Unassembled WGS sequence"/>
</dbReference>
<protein>
    <submittedName>
        <fullName evidence="2">Putative lysozyme</fullName>
    </submittedName>
</protein>
<evidence type="ECO:0000313" key="3">
    <source>
        <dbReference type="Proteomes" id="UP000003345"/>
    </source>
</evidence>
<dbReference type="eggNOG" id="COG3628">
    <property type="taxonomic scope" value="Bacteria"/>
</dbReference>
<dbReference type="AlphaFoldDB" id="I2NLP5"/>
<dbReference type="PATRIC" id="fig|1095743.3.peg.516"/>
<dbReference type="SUPFAM" id="SSF160719">
    <property type="entry name" value="gpW/gp25-like"/>
    <property type="match status" value="1"/>
</dbReference>
<dbReference type="InterPro" id="IPR007048">
    <property type="entry name" value="IraD/Gp25-like"/>
</dbReference>
<accession>I2NLP5</accession>
<gene>
    <name evidence="2" type="ORF">HMPREF1054_1299</name>
</gene>
<dbReference type="OrthoDB" id="9802846at2"/>